<feature type="transmembrane region" description="Helical" evidence="1">
    <location>
        <begin position="225"/>
        <end position="247"/>
    </location>
</feature>
<keyword evidence="1" id="KW-1133">Transmembrane helix</keyword>
<evidence type="ECO:0000313" key="3">
    <source>
        <dbReference type="Proteomes" id="UP000708208"/>
    </source>
</evidence>
<organism evidence="2 3">
    <name type="scientific">Allacma fusca</name>
    <dbReference type="NCBI Taxonomy" id="39272"/>
    <lineage>
        <taxon>Eukaryota</taxon>
        <taxon>Metazoa</taxon>
        <taxon>Ecdysozoa</taxon>
        <taxon>Arthropoda</taxon>
        <taxon>Hexapoda</taxon>
        <taxon>Collembola</taxon>
        <taxon>Symphypleona</taxon>
        <taxon>Sminthuridae</taxon>
        <taxon>Allacma</taxon>
    </lineage>
</organism>
<protein>
    <submittedName>
        <fullName evidence="2">Uncharacterized protein</fullName>
    </submittedName>
</protein>
<evidence type="ECO:0000313" key="2">
    <source>
        <dbReference type="EMBL" id="CAG7818459.1"/>
    </source>
</evidence>
<reference evidence="2" key="1">
    <citation type="submission" date="2021-06" db="EMBL/GenBank/DDBJ databases">
        <authorList>
            <person name="Hodson N. C."/>
            <person name="Mongue J. A."/>
            <person name="Jaron S. K."/>
        </authorList>
    </citation>
    <scope>NUCLEOTIDE SEQUENCE</scope>
</reference>
<proteinExistence type="predicted"/>
<keyword evidence="1" id="KW-0812">Transmembrane</keyword>
<sequence>LYKGLLKTAFTTLNEFSTKWRYLEELKDFTFYLPAGEQRVSSYNDGVYWACSKFNWNCMDFCGIPAPGVFIYGFMNYYTIFSINTSKHIDSSQFRCFAQKDLKAIITQNLTNPKTVLVVFSYALDYYWESVSRIGKANAVSFAHNGKNLNDRLLRHPVSLLATRWFEEKYNYVGKRAGLLMSSGLFWFWERWEDIRFSKYVPIQGNKPSGQPGFRALSMESSLVLALYAFLWTTLVSAMIFILENYYSRWGQWRRNI</sequence>
<comment type="caution">
    <text evidence="2">The sequence shown here is derived from an EMBL/GenBank/DDBJ whole genome shotgun (WGS) entry which is preliminary data.</text>
</comment>
<dbReference type="EMBL" id="CAJVCH010421629">
    <property type="protein sequence ID" value="CAG7818459.1"/>
    <property type="molecule type" value="Genomic_DNA"/>
</dbReference>
<keyword evidence="3" id="KW-1185">Reference proteome</keyword>
<gene>
    <name evidence="2" type="ORF">AFUS01_LOCUS28964</name>
</gene>
<dbReference type="Proteomes" id="UP000708208">
    <property type="component" value="Unassembled WGS sequence"/>
</dbReference>
<evidence type="ECO:0000256" key="1">
    <source>
        <dbReference type="SAM" id="Phobius"/>
    </source>
</evidence>
<feature type="non-terminal residue" evidence="2">
    <location>
        <position position="1"/>
    </location>
</feature>
<accession>A0A8J2PLK7</accession>
<dbReference type="AlphaFoldDB" id="A0A8J2PLK7"/>
<keyword evidence="1" id="KW-0472">Membrane</keyword>
<name>A0A8J2PLK7_9HEXA</name>